<sequence>MKFNIGRLVKRTSFKMLVVGLVVALTLALSYLAFHRAQEGFAVNYPPYDNTKVYRVGDGMLWVDPATGVATQYQMAVAIGAAGYTPTHPYAVQNRNWMVVPPPYMAYDNTKTYQVGDIMTWTDASTGITANYQMAVPIGAAGYTPIHPYVVQNKNWTALPPPPYAVYDNAKTYRVGDIMTWINPATNTAMNYRMAVAIGAAGYNPAHPYAVQNKNWVPVPASPFPLYDNTKTYKLGEGMRWTDPASGIELKYQMAVPIGAAGYTPVHPYVIQNKNWVVMPPPYPGYDNTKTYKVGDMITWIEPTSGRAGTYRMAVAIGAAGYAPNHPYAVQNKNWILVQ</sequence>
<accession>A0A6C0DTS1</accession>
<organism evidence="1">
    <name type="scientific">viral metagenome</name>
    <dbReference type="NCBI Taxonomy" id="1070528"/>
    <lineage>
        <taxon>unclassified sequences</taxon>
        <taxon>metagenomes</taxon>
        <taxon>organismal metagenomes</taxon>
    </lineage>
</organism>
<protein>
    <submittedName>
        <fullName evidence="1">Uncharacterized protein</fullName>
    </submittedName>
</protein>
<reference evidence="1" key="1">
    <citation type="journal article" date="2020" name="Nature">
        <title>Giant virus diversity and host interactions through global metagenomics.</title>
        <authorList>
            <person name="Schulz F."/>
            <person name="Roux S."/>
            <person name="Paez-Espino D."/>
            <person name="Jungbluth S."/>
            <person name="Walsh D.A."/>
            <person name="Denef V.J."/>
            <person name="McMahon K.D."/>
            <person name="Konstantinidis K.T."/>
            <person name="Eloe-Fadrosh E.A."/>
            <person name="Kyrpides N.C."/>
            <person name="Woyke T."/>
        </authorList>
    </citation>
    <scope>NUCLEOTIDE SEQUENCE</scope>
    <source>
        <strain evidence="1">GVMAG-M-3300023174-57</strain>
    </source>
</reference>
<name>A0A6C0DTS1_9ZZZZ</name>
<evidence type="ECO:0000313" key="1">
    <source>
        <dbReference type="EMBL" id="QHT19459.1"/>
    </source>
</evidence>
<proteinExistence type="predicted"/>
<dbReference type="EMBL" id="MN739666">
    <property type="protein sequence ID" value="QHT19459.1"/>
    <property type="molecule type" value="Genomic_DNA"/>
</dbReference>
<dbReference type="AlphaFoldDB" id="A0A6C0DTS1"/>